<evidence type="ECO:0000313" key="4">
    <source>
        <dbReference type="Proteomes" id="UP001243989"/>
    </source>
</evidence>
<keyword evidence="2" id="KW-0732">Signal</keyword>
<dbReference type="GeneID" id="85474450"/>
<gene>
    <name evidence="3" type="ORF">BDP81DRAFT_417028</name>
</gene>
<keyword evidence="4" id="KW-1185">Reference proteome</keyword>
<organism evidence="3 4">
    <name type="scientific">Colletotrichum phormii</name>
    <dbReference type="NCBI Taxonomy" id="359342"/>
    <lineage>
        <taxon>Eukaryota</taxon>
        <taxon>Fungi</taxon>
        <taxon>Dikarya</taxon>
        <taxon>Ascomycota</taxon>
        <taxon>Pezizomycotina</taxon>
        <taxon>Sordariomycetes</taxon>
        <taxon>Hypocreomycetidae</taxon>
        <taxon>Glomerellales</taxon>
        <taxon>Glomerellaceae</taxon>
        <taxon>Colletotrichum</taxon>
        <taxon>Colletotrichum acutatum species complex</taxon>
    </lineage>
</organism>
<reference evidence="3" key="1">
    <citation type="submission" date="2021-06" db="EMBL/GenBank/DDBJ databases">
        <title>Comparative genomics, transcriptomics and evolutionary studies reveal genomic signatures of adaptation to plant cell wall in hemibiotrophic fungi.</title>
        <authorList>
            <consortium name="DOE Joint Genome Institute"/>
            <person name="Baroncelli R."/>
            <person name="Diaz J.F."/>
            <person name="Benocci T."/>
            <person name="Peng M."/>
            <person name="Battaglia E."/>
            <person name="Haridas S."/>
            <person name="Andreopoulos W."/>
            <person name="Labutti K."/>
            <person name="Pangilinan J."/>
            <person name="Floch G.L."/>
            <person name="Makela M.R."/>
            <person name="Henrissat B."/>
            <person name="Grigoriev I.V."/>
            <person name="Crouch J.A."/>
            <person name="De Vries R.P."/>
            <person name="Sukno S.A."/>
            <person name="Thon M.R."/>
        </authorList>
    </citation>
    <scope>NUCLEOTIDE SEQUENCE</scope>
    <source>
        <strain evidence="3">CBS 102054</strain>
    </source>
</reference>
<sequence length="57" mass="6167">MHATFLRLHALILTPVRGEPWNRESGVAGRAKAALELSPNPPAPRTGSRVLPDPDTK</sequence>
<accession>A0AAJ0EMZ9</accession>
<feature type="region of interest" description="Disordered" evidence="1">
    <location>
        <begin position="20"/>
        <end position="57"/>
    </location>
</feature>
<protein>
    <submittedName>
        <fullName evidence="3">Uncharacterized protein</fullName>
    </submittedName>
</protein>
<feature type="signal peptide" evidence="2">
    <location>
        <begin position="1"/>
        <end position="18"/>
    </location>
</feature>
<dbReference type="AlphaFoldDB" id="A0AAJ0EMZ9"/>
<comment type="caution">
    <text evidence="3">The sequence shown here is derived from an EMBL/GenBank/DDBJ whole genome shotgun (WGS) entry which is preliminary data.</text>
</comment>
<dbReference type="Proteomes" id="UP001243989">
    <property type="component" value="Unassembled WGS sequence"/>
</dbReference>
<feature type="chain" id="PRO_5042578735" evidence="2">
    <location>
        <begin position="19"/>
        <end position="57"/>
    </location>
</feature>
<proteinExistence type="predicted"/>
<evidence type="ECO:0000256" key="2">
    <source>
        <dbReference type="SAM" id="SignalP"/>
    </source>
</evidence>
<dbReference type="EMBL" id="JAHMHQ010000002">
    <property type="protein sequence ID" value="KAK1654978.1"/>
    <property type="molecule type" value="Genomic_DNA"/>
</dbReference>
<evidence type="ECO:0000313" key="3">
    <source>
        <dbReference type="EMBL" id="KAK1654978.1"/>
    </source>
</evidence>
<name>A0AAJ0EMZ9_9PEZI</name>
<evidence type="ECO:0000256" key="1">
    <source>
        <dbReference type="SAM" id="MobiDB-lite"/>
    </source>
</evidence>
<dbReference type="RefSeq" id="XP_060451022.1">
    <property type="nucleotide sequence ID" value="XM_060589588.1"/>
</dbReference>